<evidence type="ECO:0000313" key="3">
    <source>
        <dbReference type="EMBL" id="ETO19774.1"/>
    </source>
</evidence>
<keyword evidence="2" id="KW-0472">Membrane</keyword>
<feature type="compositionally biased region" description="Polar residues" evidence="1">
    <location>
        <begin position="175"/>
        <end position="184"/>
    </location>
</feature>
<proteinExistence type="predicted"/>
<protein>
    <submittedName>
        <fullName evidence="3">Uncharacterized protein</fullName>
    </submittedName>
</protein>
<organism evidence="3 4">
    <name type="scientific">Reticulomyxa filosa</name>
    <dbReference type="NCBI Taxonomy" id="46433"/>
    <lineage>
        <taxon>Eukaryota</taxon>
        <taxon>Sar</taxon>
        <taxon>Rhizaria</taxon>
        <taxon>Retaria</taxon>
        <taxon>Foraminifera</taxon>
        <taxon>Monothalamids</taxon>
        <taxon>Reticulomyxidae</taxon>
        <taxon>Reticulomyxa</taxon>
    </lineage>
</organism>
<feature type="region of interest" description="Disordered" evidence="1">
    <location>
        <begin position="156"/>
        <end position="188"/>
    </location>
</feature>
<accession>X6N202</accession>
<dbReference type="AlphaFoldDB" id="X6N202"/>
<keyword evidence="2" id="KW-0812">Transmembrane</keyword>
<sequence>MFTSIKSFLVSFSCLDTTSYTILLYFLNFYFFLNHVGYLISYSFPLRKYFMKESIFHKLKILCCFRFFVSLYEIYKFSFTLYTQKFVLLFQSFFSKRYNLHILFRNVHLKCRGTQQKPKVKDVQVIADVIVSQATAMQPERENFLSDESSSNSLKTAQSFKKKKKKNYQRAYSLRSASPQSDTKPTPLKMASAEDLYTDIDKFTYTTDLSSLTAKVDIDSLTNQRKSDAKTKGKTKSVQFNDTIRNSLLQESDKLFSALGLTKQDISTLVIGDNNDGGDSLFDDPDLLKGLPPVATASVSPSAAISHHSEKKESGCDTAHCNIDAASPVETTCTNKDSDEKEFMKMMREFVANASNASNESESLESMKNSELDACKEKILHRRLVSESEYANLLRHLQKRDGEDTTTQQVHLSNTEKARINAAKEMFKHGRNSLLFMREQTHGKEYTRPARYDLKADVEHNKHINLLLQQTLAKVTTDYFLCVCVPPFEFFFFFFLLCLVHFGQ</sequence>
<dbReference type="EMBL" id="ASPP01013291">
    <property type="protein sequence ID" value="ETO19774.1"/>
    <property type="molecule type" value="Genomic_DNA"/>
</dbReference>
<keyword evidence="4" id="KW-1185">Reference proteome</keyword>
<feature type="transmembrane region" description="Helical" evidence="2">
    <location>
        <begin position="20"/>
        <end position="42"/>
    </location>
</feature>
<evidence type="ECO:0000256" key="1">
    <source>
        <dbReference type="SAM" id="MobiDB-lite"/>
    </source>
</evidence>
<feature type="transmembrane region" description="Helical" evidence="2">
    <location>
        <begin position="479"/>
        <end position="502"/>
    </location>
</feature>
<keyword evidence="2" id="KW-1133">Transmembrane helix</keyword>
<evidence type="ECO:0000256" key="2">
    <source>
        <dbReference type="SAM" id="Phobius"/>
    </source>
</evidence>
<evidence type="ECO:0000313" key="4">
    <source>
        <dbReference type="Proteomes" id="UP000023152"/>
    </source>
</evidence>
<name>X6N202_RETFI</name>
<reference evidence="3 4" key="1">
    <citation type="journal article" date="2013" name="Curr. Biol.">
        <title>The Genome of the Foraminiferan Reticulomyxa filosa.</title>
        <authorList>
            <person name="Glockner G."/>
            <person name="Hulsmann N."/>
            <person name="Schleicher M."/>
            <person name="Noegel A.A."/>
            <person name="Eichinger L."/>
            <person name="Gallinger C."/>
            <person name="Pawlowski J."/>
            <person name="Sierra R."/>
            <person name="Euteneuer U."/>
            <person name="Pillet L."/>
            <person name="Moustafa A."/>
            <person name="Platzer M."/>
            <person name="Groth M."/>
            <person name="Szafranski K."/>
            <person name="Schliwa M."/>
        </authorList>
    </citation>
    <scope>NUCLEOTIDE SEQUENCE [LARGE SCALE GENOMIC DNA]</scope>
</reference>
<gene>
    <name evidence="3" type="ORF">RFI_17455</name>
</gene>
<dbReference type="Proteomes" id="UP000023152">
    <property type="component" value="Unassembled WGS sequence"/>
</dbReference>
<comment type="caution">
    <text evidence="3">The sequence shown here is derived from an EMBL/GenBank/DDBJ whole genome shotgun (WGS) entry which is preliminary data.</text>
</comment>